<comment type="caution">
    <text evidence="6">The sequence shown here is derived from an EMBL/GenBank/DDBJ whole genome shotgun (WGS) entry which is preliminary data.</text>
</comment>
<dbReference type="GO" id="GO:0071555">
    <property type="term" value="P:cell wall organization"/>
    <property type="evidence" value="ECO:0007669"/>
    <property type="project" value="UniProtKB-KW"/>
</dbReference>
<keyword evidence="1" id="KW-0378">Hydrolase</keyword>
<dbReference type="SUPFAM" id="SSF53187">
    <property type="entry name" value="Zn-dependent exopeptidases"/>
    <property type="match status" value="1"/>
</dbReference>
<dbReference type="Gene3D" id="3.40.630.40">
    <property type="entry name" value="Zn-dependent exopeptidases"/>
    <property type="match status" value="1"/>
</dbReference>
<accession>A0AAV3XQW3</accession>
<dbReference type="Pfam" id="PF08239">
    <property type="entry name" value="SH3_3"/>
    <property type="match status" value="1"/>
</dbReference>
<feature type="domain" description="SH3b" evidence="4">
    <location>
        <begin position="232"/>
        <end position="290"/>
    </location>
</feature>
<dbReference type="PANTHER" id="PTHR30404">
    <property type="entry name" value="N-ACETYLMURAMOYL-L-ALANINE AMIDASE"/>
    <property type="match status" value="1"/>
</dbReference>
<evidence type="ECO:0000256" key="2">
    <source>
        <dbReference type="ARBA" id="ARBA00023316"/>
    </source>
</evidence>
<evidence type="ECO:0000256" key="3">
    <source>
        <dbReference type="SAM" id="SignalP"/>
    </source>
</evidence>
<dbReference type="GO" id="GO:0030288">
    <property type="term" value="C:outer membrane-bounded periplasmic space"/>
    <property type="evidence" value="ECO:0007669"/>
    <property type="project" value="TreeGrafter"/>
</dbReference>
<keyword evidence="2" id="KW-0961">Cell wall biogenesis/degradation</keyword>
<dbReference type="SMART" id="SM00646">
    <property type="entry name" value="Ami_3"/>
    <property type="match status" value="1"/>
</dbReference>
<dbReference type="AlphaFoldDB" id="A0AAV3XQW3"/>
<dbReference type="GO" id="GO:0009253">
    <property type="term" value="P:peptidoglycan catabolic process"/>
    <property type="evidence" value="ECO:0007669"/>
    <property type="project" value="InterPro"/>
</dbReference>
<proteinExistence type="predicted"/>
<dbReference type="InterPro" id="IPR003646">
    <property type="entry name" value="SH3-like_bac-type"/>
</dbReference>
<evidence type="ECO:0000313" key="7">
    <source>
        <dbReference type="Proteomes" id="UP001050975"/>
    </source>
</evidence>
<protein>
    <submittedName>
        <fullName evidence="6">N-acetylmuramoyl-L-alanine amidase</fullName>
    </submittedName>
</protein>
<evidence type="ECO:0000313" key="6">
    <source>
        <dbReference type="EMBL" id="GET42072.1"/>
    </source>
</evidence>
<dbReference type="Gene3D" id="2.30.30.40">
    <property type="entry name" value="SH3 Domains"/>
    <property type="match status" value="1"/>
</dbReference>
<evidence type="ECO:0000259" key="5">
    <source>
        <dbReference type="SMART" id="SM00646"/>
    </source>
</evidence>
<dbReference type="Pfam" id="PF01520">
    <property type="entry name" value="Amidase_3"/>
    <property type="match status" value="1"/>
</dbReference>
<reference evidence="6" key="1">
    <citation type="submission" date="2019-10" db="EMBL/GenBank/DDBJ databases">
        <title>Draft genome sequece of Microseira wollei NIES-4236.</title>
        <authorList>
            <person name="Yamaguchi H."/>
            <person name="Suzuki S."/>
            <person name="Kawachi M."/>
        </authorList>
    </citation>
    <scope>NUCLEOTIDE SEQUENCE</scope>
    <source>
        <strain evidence="6">NIES-4236</strain>
    </source>
</reference>
<dbReference type="GO" id="GO:0008745">
    <property type="term" value="F:N-acetylmuramoyl-L-alanine amidase activity"/>
    <property type="evidence" value="ECO:0007669"/>
    <property type="project" value="InterPro"/>
</dbReference>
<feature type="domain" description="MurNAc-LAA" evidence="5">
    <location>
        <begin position="473"/>
        <end position="585"/>
    </location>
</feature>
<keyword evidence="7" id="KW-1185">Reference proteome</keyword>
<feature type="signal peptide" evidence="3">
    <location>
        <begin position="1"/>
        <end position="24"/>
    </location>
</feature>
<feature type="chain" id="PRO_5043483909" evidence="3">
    <location>
        <begin position="25"/>
        <end position="592"/>
    </location>
</feature>
<dbReference type="SMART" id="SM00287">
    <property type="entry name" value="SH3b"/>
    <property type="match status" value="1"/>
</dbReference>
<organism evidence="6 7">
    <name type="scientific">Microseira wollei NIES-4236</name>
    <dbReference type="NCBI Taxonomy" id="2530354"/>
    <lineage>
        <taxon>Bacteria</taxon>
        <taxon>Bacillati</taxon>
        <taxon>Cyanobacteriota</taxon>
        <taxon>Cyanophyceae</taxon>
        <taxon>Oscillatoriophycideae</taxon>
        <taxon>Aerosakkonematales</taxon>
        <taxon>Aerosakkonemataceae</taxon>
        <taxon>Microseira</taxon>
    </lineage>
</organism>
<dbReference type="InterPro" id="IPR002508">
    <property type="entry name" value="MurNAc-LAA_cat"/>
</dbReference>
<dbReference type="PANTHER" id="PTHR30404:SF0">
    <property type="entry name" value="N-ACETYLMURAMOYL-L-ALANINE AMIDASE AMIC"/>
    <property type="match status" value="1"/>
</dbReference>
<dbReference type="InterPro" id="IPR050695">
    <property type="entry name" value="N-acetylmuramoyl_amidase_3"/>
</dbReference>
<evidence type="ECO:0000256" key="1">
    <source>
        <dbReference type="ARBA" id="ARBA00022801"/>
    </source>
</evidence>
<name>A0AAV3XQW3_9CYAN</name>
<keyword evidence="3" id="KW-0732">Signal</keyword>
<evidence type="ECO:0000259" key="4">
    <source>
        <dbReference type="SMART" id="SM00287"/>
    </source>
</evidence>
<dbReference type="CDD" id="cd02696">
    <property type="entry name" value="MurNAc-LAA"/>
    <property type="match status" value="1"/>
</dbReference>
<sequence>MSKKMKTILGLVTIATVIASPTLAAQPLYLAYPPNNHRTTSDRIFFIGTAPPSGRVRVNGKTIQRSPAGHFAPSFPLRIGDNVFTFRYRNQQRRIKVTRLSTQPSSPVGLAFGKDSLTPRVDIARMPGEAICFSAIAPANATVNVKLGDRTIPLTAQPAKVILPANSAALVGQNLPNSVTTQNLRRSSNYRGCGTGESPAEWGRPEFQLTINGKTITEIGQGNIKILSQTQLEIAEVIVDGGIARTGPSTDYSRLTPLPKGTQASITGREGEWVRLDYGGWINKEEVRISQSSVPPRSIIRSITTRRVAGATEVVFPLQVPVPVSVQQGDRILTLTLHNTTAQTDIIRQDDDPIISRLDWQQIAPERVQYTFNLKSQQQWGYKLRYDGTSLVLTLRYPPNSAKTADKPLSGIKILLDPGHGGRESGAAGPTGYLEKDVNLTVSKLIRDELVARGATVIMTREDDSTLSLPERVAIIDREEPAIALSIHYNSLPDNGDAFNTKGIGMFWYHPQAHSLSMFLHDRLVGKLNRPSYGVFWNNLALARPASAPSVLLELGFMSNPFEFEWLMNPTEQRRLALAIADGIAAWFAITN</sequence>
<dbReference type="EMBL" id="BLAY01000147">
    <property type="protein sequence ID" value="GET42072.1"/>
    <property type="molecule type" value="Genomic_DNA"/>
</dbReference>
<dbReference type="Proteomes" id="UP001050975">
    <property type="component" value="Unassembled WGS sequence"/>
</dbReference>
<gene>
    <name evidence="6" type="ORF">MiSe_68860</name>
</gene>